<dbReference type="RefSeq" id="WP_163474142.1">
    <property type="nucleotide sequence ID" value="NZ_JAAGWZ010000004.1"/>
</dbReference>
<evidence type="ECO:0000259" key="2">
    <source>
        <dbReference type="Pfam" id="PF09995"/>
    </source>
</evidence>
<evidence type="ECO:0000313" key="3">
    <source>
        <dbReference type="EMBL" id="NEM92073.1"/>
    </source>
</evidence>
<dbReference type="Pfam" id="PF09995">
    <property type="entry name" value="MPAB_Lcp_cat"/>
    <property type="match status" value="1"/>
</dbReference>
<accession>A0A7C9PP30</accession>
<feature type="region of interest" description="Disordered" evidence="1">
    <location>
        <begin position="1"/>
        <end position="25"/>
    </location>
</feature>
<dbReference type="InterPro" id="IPR018713">
    <property type="entry name" value="MPAB/Lcp_cat_dom"/>
</dbReference>
<dbReference type="PANTHER" id="PTHR36151:SF3">
    <property type="entry name" value="ER-BOUND OXYGENASE MPAB_MPAB'_RUBBER OXYGENASE CATALYTIC DOMAIN-CONTAINING PROTEIN"/>
    <property type="match status" value="1"/>
</dbReference>
<evidence type="ECO:0000313" key="4">
    <source>
        <dbReference type="Proteomes" id="UP000479756"/>
    </source>
</evidence>
<dbReference type="EMBL" id="JAAGWZ010000004">
    <property type="protein sequence ID" value="NEM92073.1"/>
    <property type="molecule type" value="Genomic_DNA"/>
</dbReference>
<name>A0A7C9PP30_9MICO</name>
<evidence type="ECO:0000256" key="1">
    <source>
        <dbReference type="SAM" id="MobiDB-lite"/>
    </source>
</evidence>
<organism evidence="3 4">
    <name type="scientific">Galbitalea soli</name>
    <dbReference type="NCBI Taxonomy" id="1268042"/>
    <lineage>
        <taxon>Bacteria</taxon>
        <taxon>Bacillati</taxon>
        <taxon>Actinomycetota</taxon>
        <taxon>Actinomycetes</taxon>
        <taxon>Micrococcales</taxon>
        <taxon>Microbacteriaceae</taxon>
        <taxon>Galbitalea</taxon>
    </lineage>
</organism>
<feature type="domain" description="ER-bound oxygenase mpaB/mpaB'/Rubber oxygenase catalytic" evidence="2">
    <location>
        <begin position="66"/>
        <end position="291"/>
    </location>
</feature>
<comment type="caution">
    <text evidence="3">The sequence shown here is derived from an EMBL/GenBank/DDBJ whole genome shotgun (WGS) entry which is preliminary data.</text>
</comment>
<proteinExistence type="predicted"/>
<keyword evidence="4" id="KW-1185">Reference proteome</keyword>
<gene>
    <name evidence="3" type="ORF">G3T37_11985</name>
</gene>
<sequence>MPDPAAPLDSPSGTGAAREAVAPPRRSAVGRLLSRLLGPSPEPADWNKAIAHGEGEGLFGPGSAVWAVNGANSTMVAGIRALLLQTLHPGAMAGVHDWSRYREDTMGRLDNTVRWVLTTTFGDREAAVSVSRWVGGMHRKVVGEYEDARGAVQPYAAADPRLLTWVHVAFTEAFLGAHLIWGGPIPGGPDAYVREWARSGELLGATDLPTTVAELRAAMTGFGREMKSDERVREAVVFLSKPPLPANWRFPYRILFAGAVASLPRDYRRLLGLRRPAWPAITVTRVFLWLVAQLTGPVSQSERFARQRLSRAR</sequence>
<dbReference type="AlphaFoldDB" id="A0A7C9PP30"/>
<dbReference type="GO" id="GO:0016491">
    <property type="term" value="F:oxidoreductase activity"/>
    <property type="evidence" value="ECO:0007669"/>
    <property type="project" value="InterPro"/>
</dbReference>
<protein>
    <submittedName>
        <fullName evidence="3">DUF2236 domain-containing protein</fullName>
    </submittedName>
</protein>
<dbReference type="Proteomes" id="UP000479756">
    <property type="component" value="Unassembled WGS sequence"/>
</dbReference>
<reference evidence="3 4" key="1">
    <citation type="journal article" date="2014" name="Int. J. Syst. Evol. Microbiol.">
        <title>Description of Galbitalea soli gen. nov., sp. nov., and Frondihabitans sucicola sp. nov.</title>
        <authorList>
            <person name="Kim S.J."/>
            <person name="Lim J.M."/>
            <person name="Ahn J.H."/>
            <person name="Weon H.Y."/>
            <person name="Hamada M."/>
            <person name="Suzuki K."/>
            <person name="Ahn T.Y."/>
            <person name="Kwon S.W."/>
        </authorList>
    </citation>
    <scope>NUCLEOTIDE SEQUENCE [LARGE SCALE GENOMIC DNA]</scope>
    <source>
        <strain evidence="3 4">NBRC 108727</strain>
    </source>
</reference>
<dbReference type="PANTHER" id="PTHR36151">
    <property type="entry name" value="BLR2777 PROTEIN"/>
    <property type="match status" value="1"/>
</dbReference>